<feature type="chain" id="PRO_5002601243" description="Lysozyme inhibitor LprI-like N-terminal domain-containing protein" evidence="2">
    <location>
        <begin position="20"/>
        <end position="183"/>
    </location>
</feature>
<evidence type="ECO:0000259" key="3">
    <source>
        <dbReference type="Pfam" id="PF07007"/>
    </source>
</evidence>
<feature type="compositionally biased region" description="Low complexity" evidence="1">
    <location>
        <begin position="27"/>
        <end position="75"/>
    </location>
</feature>
<sequence length="183" mass="19172">MVTVKVLRLSCLLALCVLAACSGESSTPAQSTASASPNGSSAPASASPTDDVAFAADAQPSSPQATQAQAAPGSSKPKGDSPLLRPSYDECITNAAGATPAMLDCISAEHEYQDSRLNNVYKALIAKLDGTEQSKLRDQQRQWIADRDEKCYYDPDSGQAGRVDAAECRLDMTASRAAELESL</sequence>
<evidence type="ECO:0000256" key="1">
    <source>
        <dbReference type="SAM" id="MobiDB-lite"/>
    </source>
</evidence>
<dbReference type="PROSITE" id="PS51257">
    <property type="entry name" value="PROKAR_LIPOPROTEIN"/>
    <property type="match status" value="1"/>
</dbReference>
<evidence type="ECO:0000313" key="4">
    <source>
        <dbReference type="EMBL" id="AAY50915.1"/>
    </source>
</evidence>
<keyword evidence="2" id="KW-0732">Signal</keyword>
<dbReference type="PANTHER" id="PTHR39176:SF1">
    <property type="entry name" value="PERIPLASMIC PROTEIN"/>
    <property type="match status" value="1"/>
</dbReference>
<feature type="domain" description="Lysozyme inhibitor LprI-like N-terminal" evidence="3">
    <location>
        <begin position="95"/>
        <end position="180"/>
    </location>
</feature>
<organism evidence="4 5">
    <name type="scientific">Xanthomonas campestris pv. campestris (strain 8004)</name>
    <dbReference type="NCBI Taxonomy" id="314565"/>
    <lineage>
        <taxon>Bacteria</taxon>
        <taxon>Pseudomonadati</taxon>
        <taxon>Pseudomonadota</taxon>
        <taxon>Gammaproteobacteria</taxon>
        <taxon>Lysobacterales</taxon>
        <taxon>Lysobacteraceae</taxon>
        <taxon>Xanthomonas</taxon>
    </lineage>
</organism>
<feature type="region of interest" description="Disordered" evidence="1">
    <location>
        <begin position="27"/>
        <end position="86"/>
    </location>
</feature>
<dbReference type="HOGENOM" id="CLU_1474622_0_0_6"/>
<dbReference type="KEGG" id="xcb:XC_3875"/>
<dbReference type="PANTHER" id="PTHR39176">
    <property type="entry name" value="PERIPLASMIC PROTEIN-RELATED"/>
    <property type="match status" value="1"/>
</dbReference>
<dbReference type="EMBL" id="CP000050">
    <property type="protein sequence ID" value="AAY50915.1"/>
    <property type="molecule type" value="Genomic_DNA"/>
</dbReference>
<dbReference type="Proteomes" id="UP000000420">
    <property type="component" value="Chromosome"/>
</dbReference>
<dbReference type="InterPro" id="IPR009739">
    <property type="entry name" value="LprI-like_N"/>
</dbReference>
<reference evidence="4 5" key="1">
    <citation type="journal article" date="2005" name="Genome Res.">
        <title>Comparative and functional genomic analyses of the pathogenicity of phytopathogen Xanthomonas campestris pv. campestris.</title>
        <authorList>
            <person name="Qian W."/>
            <person name="Jia Y."/>
            <person name="Ren S.X."/>
            <person name="He Y.Q."/>
            <person name="Feng J.X."/>
            <person name="Lu L.F."/>
            <person name="Sun Q."/>
            <person name="Ying G."/>
            <person name="Tang D.J."/>
            <person name="Tang H."/>
            <person name="Wu W."/>
            <person name="Hao P."/>
            <person name="Wang L."/>
            <person name="Jiang B.L."/>
            <person name="Zeng S."/>
            <person name="Gu W.Y."/>
            <person name="Lu G."/>
            <person name="Rong L."/>
            <person name="Tian Y."/>
            <person name="Yao Z."/>
            <person name="Fu G."/>
            <person name="Chen B."/>
            <person name="Fang R."/>
            <person name="Qiang B."/>
            <person name="Chen Z."/>
            <person name="Zhao G.P."/>
            <person name="Tang J.L."/>
            <person name="He C."/>
        </authorList>
    </citation>
    <scope>NUCLEOTIDE SEQUENCE [LARGE SCALE GENOMIC DNA]</scope>
    <source>
        <strain evidence="4 5">8004</strain>
    </source>
</reference>
<protein>
    <recommendedName>
        <fullName evidence="3">Lysozyme inhibitor LprI-like N-terminal domain-containing protein</fullName>
    </recommendedName>
</protein>
<dbReference type="Pfam" id="PF07007">
    <property type="entry name" value="LprI"/>
    <property type="match status" value="1"/>
</dbReference>
<evidence type="ECO:0000313" key="5">
    <source>
        <dbReference type="Proteomes" id="UP000000420"/>
    </source>
</evidence>
<feature type="signal peptide" evidence="2">
    <location>
        <begin position="1"/>
        <end position="19"/>
    </location>
</feature>
<dbReference type="AlphaFoldDB" id="A0A0H2XDJ3"/>
<evidence type="ECO:0000256" key="2">
    <source>
        <dbReference type="SAM" id="SignalP"/>
    </source>
</evidence>
<accession>A0A0H2XDJ3</accession>
<proteinExistence type="predicted"/>
<name>A0A0H2XDJ3_XANC8</name>
<dbReference type="Gene3D" id="1.20.1270.180">
    <property type="match status" value="1"/>
</dbReference>
<gene>
    <name evidence="4" type="ordered locus">XC_3875</name>
</gene>